<protein>
    <submittedName>
        <fullName evidence="1">Uncharacterized protein</fullName>
    </submittedName>
</protein>
<dbReference type="Proteomes" id="UP000316242">
    <property type="component" value="Unassembled WGS sequence"/>
</dbReference>
<evidence type="ECO:0000313" key="1">
    <source>
        <dbReference type="EMBL" id="GEC11843.1"/>
    </source>
</evidence>
<proteinExistence type="predicted"/>
<sequence length="88" mass="9329">MLNPTLDRKQQRLGAAPWVQMGNSLAAERIEPALPILAPDLDNVEVAQIGNCLALGELACFTGRRAVVGCDTGINTASFHSPSAIEQN</sequence>
<dbReference type="EMBL" id="BJNE01000003">
    <property type="protein sequence ID" value="GEC11843.1"/>
    <property type="molecule type" value="Genomic_DNA"/>
</dbReference>
<keyword evidence="2" id="KW-1185">Reference proteome</keyword>
<evidence type="ECO:0000313" key="2">
    <source>
        <dbReference type="Proteomes" id="UP000316242"/>
    </source>
</evidence>
<comment type="caution">
    <text evidence="1">The sequence shown here is derived from an EMBL/GenBank/DDBJ whole genome shotgun (WGS) entry which is preliminary data.</text>
</comment>
<gene>
    <name evidence="1" type="ORF">ANI01nite_10460</name>
</gene>
<organism evidence="1 2">
    <name type="scientific">Glutamicibacter nicotianae</name>
    <name type="common">Arthrobacter nicotianae</name>
    <dbReference type="NCBI Taxonomy" id="37929"/>
    <lineage>
        <taxon>Bacteria</taxon>
        <taxon>Bacillati</taxon>
        <taxon>Actinomycetota</taxon>
        <taxon>Actinomycetes</taxon>
        <taxon>Micrococcales</taxon>
        <taxon>Micrococcaceae</taxon>
        <taxon>Glutamicibacter</taxon>
    </lineage>
</organism>
<reference evidence="1 2" key="1">
    <citation type="submission" date="2019-06" db="EMBL/GenBank/DDBJ databases">
        <title>Whole genome shotgun sequence of Glutamicibacter nicotianae NBRC 14234.</title>
        <authorList>
            <person name="Hosoyama A."/>
            <person name="Uohara A."/>
            <person name="Ohji S."/>
            <person name="Ichikawa N."/>
        </authorList>
    </citation>
    <scope>NUCLEOTIDE SEQUENCE [LARGE SCALE GENOMIC DNA]</scope>
    <source>
        <strain evidence="1 2">NBRC 14234</strain>
    </source>
</reference>
<accession>A0ABQ0RJ53</accession>
<name>A0ABQ0RJ53_GLUNI</name>